<comment type="similarity">
    <text evidence="1 7">Belongs to the peroxin-14 family.</text>
</comment>
<keyword evidence="7" id="KW-0813">Transport</keyword>
<evidence type="ECO:0000256" key="6">
    <source>
        <dbReference type="ARBA" id="ARBA00046271"/>
    </source>
</evidence>
<dbReference type="Gene3D" id="1.10.10.10">
    <property type="entry name" value="Winged helix-like DNA-binding domain superfamily/Winged helix DNA-binding domain"/>
    <property type="match status" value="1"/>
</dbReference>
<dbReference type="InterPro" id="IPR036388">
    <property type="entry name" value="WH-like_DNA-bd_sf"/>
</dbReference>
<gene>
    <name evidence="10" type="ORF">N0V91_002018</name>
</gene>
<evidence type="ECO:0000256" key="5">
    <source>
        <dbReference type="ARBA" id="ARBA00029691"/>
    </source>
</evidence>
<keyword evidence="11" id="KW-1185">Reference proteome</keyword>
<proteinExistence type="inferred from homology"/>
<feature type="domain" description="Peroxisome membrane anchor protein Pex14p N-terminal" evidence="9">
    <location>
        <begin position="56"/>
        <end position="99"/>
    </location>
</feature>
<keyword evidence="7" id="KW-0472">Membrane</keyword>
<evidence type="ECO:0000313" key="11">
    <source>
        <dbReference type="Proteomes" id="UP001140510"/>
    </source>
</evidence>
<evidence type="ECO:0000313" key="10">
    <source>
        <dbReference type="EMBL" id="KAJ4410531.1"/>
    </source>
</evidence>
<evidence type="ECO:0000256" key="3">
    <source>
        <dbReference type="ARBA" id="ARBA00023140"/>
    </source>
</evidence>
<dbReference type="OrthoDB" id="441517at2759"/>
<dbReference type="GO" id="GO:1990429">
    <property type="term" value="C:peroxisomal importomer complex"/>
    <property type="evidence" value="ECO:0007669"/>
    <property type="project" value="TreeGrafter"/>
</dbReference>
<feature type="region of interest" description="Disordered" evidence="8">
    <location>
        <begin position="368"/>
        <end position="396"/>
    </location>
</feature>
<evidence type="ECO:0000256" key="4">
    <source>
        <dbReference type="ARBA" id="ARBA00029502"/>
    </source>
</evidence>
<feature type="region of interest" description="Disordered" evidence="8">
    <location>
        <begin position="221"/>
        <end position="265"/>
    </location>
</feature>
<dbReference type="Proteomes" id="UP001140510">
    <property type="component" value="Unassembled WGS sequence"/>
</dbReference>
<comment type="caution">
    <text evidence="10">The sequence shown here is derived from an EMBL/GenBank/DDBJ whole genome shotgun (WGS) entry which is preliminary data.</text>
</comment>
<dbReference type="PANTHER" id="PTHR23058:SF5">
    <property type="entry name" value="PEROXISOMAL MEMBRANE PROTEIN PEX14"/>
    <property type="match status" value="1"/>
</dbReference>
<evidence type="ECO:0000256" key="8">
    <source>
        <dbReference type="SAM" id="MobiDB-lite"/>
    </source>
</evidence>
<dbReference type="GO" id="GO:0005102">
    <property type="term" value="F:signaling receptor binding"/>
    <property type="evidence" value="ECO:0007669"/>
    <property type="project" value="TreeGrafter"/>
</dbReference>
<dbReference type="PANTHER" id="PTHR23058">
    <property type="entry name" value="PEROXISOMAL MEMBRANE PROTEIN PEX14"/>
    <property type="match status" value="1"/>
</dbReference>
<evidence type="ECO:0000256" key="7">
    <source>
        <dbReference type="RuleBase" id="RU367032"/>
    </source>
</evidence>
<feature type="region of interest" description="Disordered" evidence="8">
    <location>
        <begin position="1"/>
        <end position="55"/>
    </location>
</feature>
<dbReference type="InterPro" id="IPR025655">
    <property type="entry name" value="PEX14"/>
</dbReference>
<dbReference type="GO" id="GO:0016560">
    <property type="term" value="P:protein import into peroxisome matrix, docking"/>
    <property type="evidence" value="ECO:0007669"/>
    <property type="project" value="UniProtKB-UniRule"/>
</dbReference>
<sequence length="396" mass="43144">MSKPSIPAWQRTATTDPPSLTADEEPKPENATEDSTKPVTEEPGRSEPVVNDVQGADLLHQARRFLEDTNIRDAPREKKAVFLQAKGVSSEDIEILLGKAIQQDESLDLEAAGARAWSTPIQASPAPPPQPRELPPIVTYPEFLAQTEKPPPLITTSRLMTTVYVAGGLMASIYGLSKYIITPMAGNLAEARHDFALHTREQLVELNKKLGDSVSVDPASKVKKTTSEIGDDVSEADSDPTELYHRDYGTQTTPNLSRRPSLANTDAHPTVTAHEKRLKIISSHLNEIAANRSNSRVSQDSLQTQVSDLTTYLNDMSYQSQYYSSMGGHWGSSYGLPSGKDGKKDQIEILKQDIRAVKGVFLSARNFPTGGARIPGTRTPPSAMPGTGRRTPPRIG</sequence>
<feature type="compositionally biased region" description="Basic and acidic residues" evidence="8">
    <location>
        <begin position="24"/>
        <end position="45"/>
    </location>
</feature>
<accession>A0A9W8ZJP8</accession>
<keyword evidence="2" id="KW-0811">Translocation</keyword>
<organism evidence="10 11">
    <name type="scientific">Didymella pomorum</name>
    <dbReference type="NCBI Taxonomy" id="749634"/>
    <lineage>
        <taxon>Eukaryota</taxon>
        <taxon>Fungi</taxon>
        <taxon>Dikarya</taxon>
        <taxon>Ascomycota</taxon>
        <taxon>Pezizomycotina</taxon>
        <taxon>Dothideomycetes</taxon>
        <taxon>Pleosporomycetidae</taxon>
        <taxon>Pleosporales</taxon>
        <taxon>Pleosporineae</taxon>
        <taxon>Didymellaceae</taxon>
        <taxon>Didymella</taxon>
    </lineage>
</organism>
<comment type="subcellular location">
    <subcellularLocation>
        <location evidence="6 7">Peroxisome membrane</location>
    </subcellularLocation>
</comment>
<dbReference type="EMBL" id="JAPEVA010000008">
    <property type="protein sequence ID" value="KAJ4410531.1"/>
    <property type="molecule type" value="Genomic_DNA"/>
</dbReference>
<evidence type="ECO:0000259" key="9">
    <source>
        <dbReference type="Pfam" id="PF04695"/>
    </source>
</evidence>
<dbReference type="GO" id="GO:0005778">
    <property type="term" value="C:peroxisomal membrane"/>
    <property type="evidence" value="ECO:0007669"/>
    <property type="project" value="UniProtKB-SubCell"/>
</dbReference>
<reference evidence="10" key="1">
    <citation type="submission" date="2022-10" db="EMBL/GenBank/DDBJ databases">
        <title>Tapping the CABI collections for fungal endophytes: first genome assemblies for Collariella, Neodidymelliopsis, Ascochyta clinopodiicola, Didymella pomorum, Didymosphaeria variabile, Neocosmospora piperis and Neocucurbitaria cava.</title>
        <authorList>
            <person name="Hill R."/>
        </authorList>
    </citation>
    <scope>NUCLEOTIDE SEQUENCE</scope>
    <source>
        <strain evidence="10">IMI 355091</strain>
    </source>
</reference>
<evidence type="ECO:0000256" key="2">
    <source>
        <dbReference type="ARBA" id="ARBA00023010"/>
    </source>
</evidence>
<dbReference type="Pfam" id="PF04695">
    <property type="entry name" value="Pex14_N"/>
    <property type="match status" value="1"/>
</dbReference>
<dbReference type="InterPro" id="IPR006785">
    <property type="entry name" value="Pex14_N"/>
</dbReference>
<evidence type="ECO:0000256" key="1">
    <source>
        <dbReference type="ARBA" id="ARBA00005443"/>
    </source>
</evidence>
<feature type="compositionally biased region" description="Polar residues" evidence="8">
    <location>
        <begin position="249"/>
        <end position="264"/>
    </location>
</feature>
<comment type="function">
    <text evidence="7">Component of the PEX13-PEX14 docking complex, a translocon channel that specifically mediates the import of peroxisomal cargo proteins bound to PEX5 receptor. The PEX13-PEX14 docking complex forms a large import pore which can be opened to a diameter of about 9 nm. Mechanistically, PEX5 receptor along with cargo proteins associates with the PEX14 subunit of the PEX13-PEX14 docking complex in the cytosol, leading to the insertion of the receptor into the organelle membrane with the concomitant translocation of the cargo into the peroxisome matrix.</text>
</comment>
<protein>
    <recommendedName>
        <fullName evidence="4 7">Peroxisomal membrane protein PEX14</fullName>
    </recommendedName>
    <alternativeName>
        <fullName evidence="5 7">Peroxin-14</fullName>
    </alternativeName>
</protein>
<keyword evidence="3 7" id="KW-0576">Peroxisome</keyword>
<name>A0A9W8ZJP8_9PLEO</name>
<feature type="compositionally biased region" description="Acidic residues" evidence="8">
    <location>
        <begin position="229"/>
        <end position="240"/>
    </location>
</feature>
<keyword evidence="7" id="KW-0653">Protein transport</keyword>
<dbReference type="AlphaFoldDB" id="A0A9W8ZJP8"/>